<dbReference type="Proteomes" id="UP001595816">
    <property type="component" value="Unassembled WGS sequence"/>
</dbReference>
<keyword evidence="2" id="KW-1133">Transmembrane helix</keyword>
<keyword evidence="4" id="KW-1185">Reference proteome</keyword>
<protein>
    <submittedName>
        <fullName evidence="3">Uncharacterized protein</fullName>
    </submittedName>
</protein>
<comment type="caution">
    <text evidence="3">The sequence shown here is derived from an EMBL/GenBank/DDBJ whole genome shotgun (WGS) entry which is preliminary data.</text>
</comment>
<name>A0ABV8LVZ5_9ACTN</name>
<keyword evidence="2" id="KW-0472">Membrane</keyword>
<evidence type="ECO:0000256" key="1">
    <source>
        <dbReference type="SAM" id="MobiDB-lite"/>
    </source>
</evidence>
<organism evidence="3 4">
    <name type="scientific">Hamadaea flava</name>
    <dbReference type="NCBI Taxonomy" id="1742688"/>
    <lineage>
        <taxon>Bacteria</taxon>
        <taxon>Bacillati</taxon>
        <taxon>Actinomycetota</taxon>
        <taxon>Actinomycetes</taxon>
        <taxon>Micromonosporales</taxon>
        <taxon>Micromonosporaceae</taxon>
        <taxon>Hamadaea</taxon>
    </lineage>
</organism>
<accession>A0ABV8LVZ5</accession>
<proteinExistence type="predicted"/>
<evidence type="ECO:0000313" key="4">
    <source>
        <dbReference type="Proteomes" id="UP001595816"/>
    </source>
</evidence>
<dbReference type="RefSeq" id="WP_253761245.1">
    <property type="nucleotide sequence ID" value="NZ_JAMZDZ010000001.1"/>
</dbReference>
<keyword evidence="2" id="KW-0812">Transmembrane</keyword>
<evidence type="ECO:0000256" key="2">
    <source>
        <dbReference type="SAM" id="Phobius"/>
    </source>
</evidence>
<dbReference type="EMBL" id="JBHSAY010000015">
    <property type="protein sequence ID" value="MFC4134607.1"/>
    <property type="molecule type" value="Genomic_DNA"/>
</dbReference>
<evidence type="ECO:0000313" key="3">
    <source>
        <dbReference type="EMBL" id="MFC4134607.1"/>
    </source>
</evidence>
<sequence length="264" mass="27672">MEQNNSGHEPLFNMDGSLPDADESLSTADDPLADWLAPPGSTPPRGAAWLPILAIVASVALLVGGGLGLMKLRRHPAPGSGLPPEPTTVASPGSAWARDFPVATAADLDGVCRGWYYPQSPALTGSAPHPITVTVLDEVFKTRNQPSSIEVPDGTAKSLRAAWQPADLTKTQIVACVDFAAAGKSLGTCKFTTPKPTTVAFAEGVYKVTAYEVATGRKLLDVRLTGAEKDCPAAAIVPAEGEIVLHSSVTDRQLYSQLHALVER</sequence>
<reference evidence="4" key="1">
    <citation type="journal article" date="2019" name="Int. J. Syst. Evol. Microbiol.">
        <title>The Global Catalogue of Microorganisms (GCM) 10K type strain sequencing project: providing services to taxonomists for standard genome sequencing and annotation.</title>
        <authorList>
            <consortium name="The Broad Institute Genomics Platform"/>
            <consortium name="The Broad Institute Genome Sequencing Center for Infectious Disease"/>
            <person name="Wu L."/>
            <person name="Ma J."/>
        </authorList>
    </citation>
    <scope>NUCLEOTIDE SEQUENCE [LARGE SCALE GENOMIC DNA]</scope>
    <source>
        <strain evidence="4">CGMCC 4.7289</strain>
    </source>
</reference>
<feature type="region of interest" description="Disordered" evidence="1">
    <location>
        <begin position="1"/>
        <end position="39"/>
    </location>
</feature>
<gene>
    <name evidence="3" type="ORF">ACFOZ4_28690</name>
</gene>
<feature type="transmembrane region" description="Helical" evidence="2">
    <location>
        <begin position="48"/>
        <end position="70"/>
    </location>
</feature>